<name>H3BHD8_LATCH</name>
<reference evidence="11" key="2">
    <citation type="submission" date="2025-08" db="UniProtKB">
        <authorList>
            <consortium name="Ensembl"/>
        </authorList>
    </citation>
    <scope>IDENTIFICATION</scope>
</reference>
<comment type="similarity">
    <text evidence="2">Belongs to the HesB/IscA family.</text>
</comment>
<evidence type="ECO:0000313" key="12">
    <source>
        <dbReference type="Proteomes" id="UP000008672"/>
    </source>
</evidence>
<dbReference type="KEGG" id="lcm:102366128"/>
<dbReference type="NCBIfam" id="TIGR00049">
    <property type="entry name" value="iron-sulfur cluster assembly accessory protein"/>
    <property type="match status" value="1"/>
</dbReference>
<dbReference type="OMA" id="NALVTEW"/>
<dbReference type="GO" id="GO:0016226">
    <property type="term" value="P:iron-sulfur cluster assembly"/>
    <property type="evidence" value="ECO:0007669"/>
    <property type="project" value="InterPro"/>
</dbReference>
<sequence length="184" mass="20513">MSGSVLRSPMAAVCRIAFYRTVALSRVPLRQSFCLQNDLLQLRTSQYHGTVAQQTVPRVTVRWFSSQQTETKSDGSSAKIIMSNGCVKRLQKITEGNEFLRIQVEGGGCSGFQYKLYLDTVMNEDDRLFEQDGARLVVDGDSLEYLKGSVVDYTEELIRSSFQVVNNPQADRGCSCGSSFSIKL</sequence>
<dbReference type="InterPro" id="IPR000361">
    <property type="entry name" value="ATAP_core_dom"/>
</dbReference>
<reference evidence="12" key="1">
    <citation type="submission" date="2011-08" db="EMBL/GenBank/DDBJ databases">
        <title>The draft genome of Latimeria chalumnae.</title>
        <authorList>
            <person name="Di Palma F."/>
            <person name="Alfoldi J."/>
            <person name="Johnson J."/>
            <person name="Berlin A."/>
            <person name="Gnerre S."/>
            <person name="Jaffe D."/>
            <person name="MacCallum I."/>
            <person name="Young S."/>
            <person name="Walker B.J."/>
            <person name="Lander E."/>
            <person name="Lindblad-Toh K."/>
        </authorList>
    </citation>
    <scope>NUCLEOTIDE SEQUENCE [LARGE SCALE GENOMIC DNA]</scope>
    <source>
        <strain evidence="12">Wild caught</strain>
    </source>
</reference>
<comment type="subunit">
    <text evidence="9">Heterotetramer; forms a dimer of dimers with IBA57. Interacts with [2Fe-2S]-ISCA2 forming the heterodimer [2Fe- 2S]-ISCA2-IBA57 complex; [2Fe-2S] cluster binding is absolutely required to promote the complex formation.</text>
</comment>
<dbReference type="InterPro" id="IPR017870">
    <property type="entry name" value="FeS_cluster_insertion_CS"/>
</dbReference>
<dbReference type="AlphaFoldDB" id="H3BHD8"/>
<dbReference type="HOGENOM" id="CLU_069054_1_4_1"/>
<keyword evidence="12" id="KW-1185">Reference proteome</keyword>
<evidence type="ECO:0000313" key="11">
    <source>
        <dbReference type="Ensembl" id="ENSLACP00000021309.1"/>
    </source>
</evidence>
<dbReference type="SUPFAM" id="SSF89360">
    <property type="entry name" value="HesB-like domain"/>
    <property type="match status" value="1"/>
</dbReference>
<evidence type="ECO:0000259" key="10">
    <source>
        <dbReference type="Pfam" id="PF01521"/>
    </source>
</evidence>
<dbReference type="CTD" id="122961"/>
<gene>
    <name evidence="11" type="primary">ISCA2</name>
</gene>
<dbReference type="OrthoDB" id="1938621at2759"/>
<keyword evidence="3" id="KW-0479">Metal-binding</keyword>
<dbReference type="STRING" id="7897.ENSLACP00000021309"/>
<keyword evidence="4" id="KW-0408">Iron</keyword>
<dbReference type="Gene3D" id="2.60.300.12">
    <property type="entry name" value="HesB-like domain"/>
    <property type="match status" value="1"/>
</dbReference>
<dbReference type="InterPro" id="IPR016092">
    <property type="entry name" value="ATAP"/>
</dbReference>
<dbReference type="InterPro" id="IPR035903">
    <property type="entry name" value="HesB-like_dom_sf"/>
</dbReference>
<dbReference type="EMBL" id="AFYH01003335">
    <property type="status" value="NOT_ANNOTATED_CDS"/>
    <property type="molecule type" value="Genomic_DNA"/>
</dbReference>
<dbReference type="EMBL" id="AFYH01003334">
    <property type="status" value="NOT_ANNOTATED_CDS"/>
    <property type="molecule type" value="Genomic_DNA"/>
</dbReference>
<dbReference type="PANTHER" id="PTHR43011:SF1">
    <property type="entry name" value="IRON-SULFUR CLUSTER ASSEMBLY 2 HOMOLOG, MITOCHONDRIAL"/>
    <property type="match status" value="1"/>
</dbReference>
<feature type="domain" description="Core" evidence="10">
    <location>
        <begin position="79"/>
        <end position="177"/>
    </location>
</feature>
<dbReference type="InParanoid" id="H3BHD8"/>
<proteinExistence type="inferred from homology"/>
<dbReference type="FunCoup" id="H3BHD8">
    <property type="interactions" value="1255"/>
</dbReference>
<dbReference type="Pfam" id="PF01521">
    <property type="entry name" value="Fe-S_biosyn"/>
    <property type="match status" value="1"/>
</dbReference>
<evidence type="ECO:0000256" key="4">
    <source>
        <dbReference type="ARBA" id="ARBA00023004"/>
    </source>
</evidence>
<evidence type="ECO:0000256" key="2">
    <source>
        <dbReference type="ARBA" id="ARBA00006718"/>
    </source>
</evidence>
<evidence type="ECO:0000256" key="1">
    <source>
        <dbReference type="ARBA" id="ARBA00004173"/>
    </source>
</evidence>
<dbReference type="RefSeq" id="XP_005986631.1">
    <property type="nucleotide sequence ID" value="XM_005986569.3"/>
</dbReference>
<keyword evidence="5" id="KW-0496">Mitochondrion</keyword>
<dbReference type="GO" id="GO:0051539">
    <property type="term" value="F:4 iron, 4 sulfur cluster binding"/>
    <property type="evidence" value="ECO:0007669"/>
    <property type="project" value="TreeGrafter"/>
</dbReference>
<dbReference type="PROSITE" id="PS01152">
    <property type="entry name" value="HESB"/>
    <property type="match status" value="1"/>
</dbReference>
<protein>
    <recommendedName>
        <fullName evidence="7">Iron-sulfur cluster assembly 2 homolog, mitochondrial</fullName>
    </recommendedName>
    <alternativeName>
        <fullName evidence="8">HESB-like domain-containing protein 1</fullName>
    </alternativeName>
</protein>
<dbReference type="GeneID" id="102366128"/>
<evidence type="ECO:0000256" key="8">
    <source>
        <dbReference type="ARBA" id="ARBA00077082"/>
    </source>
</evidence>
<reference evidence="11" key="3">
    <citation type="submission" date="2025-09" db="UniProtKB">
        <authorList>
            <consortium name="Ensembl"/>
        </authorList>
    </citation>
    <scope>IDENTIFICATION</scope>
</reference>
<comment type="function">
    <text evidence="6">Involved in the maturation of mitochondrial 4Fe-4S proteins functioning late in the iron-sulfur cluster assembly pathway. May be involved in the binding of an intermediate of Fe/S cluster assembly.</text>
</comment>
<organism evidence="11 12">
    <name type="scientific">Latimeria chalumnae</name>
    <name type="common">Coelacanth</name>
    <dbReference type="NCBI Taxonomy" id="7897"/>
    <lineage>
        <taxon>Eukaryota</taxon>
        <taxon>Metazoa</taxon>
        <taxon>Chordata</taxon>
        <taxon>Craniata</taxon>
        <taxon>Vertebrata</taxon>
        <taxon>Euteleostomi</taxon>
        <taxon>Coelacanthiformes</taxon>
        <taxon>Coelacanthidae</taxon>
        <taxon>Latimeria</taxon>
    </lineage>
</organism>
<dbReference type="GO" id="GO:0051537">
    <property type="term" value="F:2 iron, 2 sulfur cluster binding"/>
    <property type="evidence" value="ECO:0007669"/>
    <property type="project" value="TreeGrafter"/>
</dbReference>
<evidence type="ECO:0000256" key="9">
    <source>
        <dbReference type="ARBA" id="ARBA00093471"/>
    </source>
</evidence>
<dbReference type="GO" id="GO:0120510">
    <property type="term" value="C:mitochondrial [4Fe-4S] assembly complex"/>
    <property type="evidence" value="ECO:0007669"/>
    <property type="project" value="UniProtKB-ARBA"/>
</dbReference>
<dbReference type="FunFam" id="2.60.300.12:FF:000006">
    <property type="entry name" value="Iron-sulfur cluster assembly 2 mitochondrial"/>
    <property type="match status" value="1"/>
</dbReference>
<dbReference type="GO" id="GO:0005506">
    <property type="term" value="F:iron ion binding"/>
    <property type="evidence" value="ECO:0007669"/>
    <property type="project" value="TreeGrafter"/>
</dbReference>
<dbReference type="Proteomes" id="UP000008672">
    <property type="component" value="Unassembled WGS sequence"/>
</dbReference>
<dbReference type="PANTHER" id="PTHR43011">
    <property type="entry name" value="IRON-SULFUR CLUSTER ASSEMBLY 2 HOMOLOG, MITOCHONDRIAL"/>
    <property type="match status" value="1"/>
</dbReference>
<dbReference type="Bgee" id="ENSLACG00000018726">
    <property type="expression patterns" value="Expressed in post-anal tail muscle and 6 other cell types or tissues"/>
</dbReference>
<evidence type="ECO:0000256" key="6">
    <source>
        <dbReference type="ARBA" id="ARBA00057540"/>
    </source>
</evidence>
<dbReference type="GeneTree" id="ENSGT00390000005700"/>
<dbReference type="eggNOG" id="KOG1119">
    <property type="taxonomic scope" value="Eukaryota"/>
</dbReference>
<evidence type="ECO:0000256" key="7">
    <source>
        <dbReference type="ARBA" id="ARBA00073313"/>
    </source>
</evidence>
<comment type="subcellular location">
    <subcellularLocation>
        <location evidence="1">Mitochondrion</location>
    </subcellularLocation>
</comment>
<dbReference type="EMBL" id="AFYH01003333">
    <property type="status" value="NOT_ANNOTATED_CDS"/>
    <property type="molecule type" value="Genomic_DNA"/>
</dbReference>
<dbReference type="Ensembl" id="ENSLACT00000021450.1">
    <property type="protein sequence ID" value="ENSLACP00000021309.1"/>
    <property type="gene ID" value="ENSLACG00000018726.1"/>
</dbReference>
<evidence type="ECO:0000256" key="3">
    <source>
        <dbReference type="ARBA" id="ARBA00022723"/>
    </source>
</evidence>
<evidence type="ECO:0000256" key="5">
    <source>
        <dbReference type="ARBA" id="ARBA00023128"/>
    </source>
</evidence>
<accession>H3BHD8</accession>